<evidence type="ECO:0000256" key="2">
    <source>
        <dbReference type="ARBA" id="ARBA00023239"/>
    </source>
</evidence>
<accession>X1HV14</accession>
<name>X1HV14_9ZZZZ</name>
<gene>
    <name evidence="4" type="ORF">S03H2_47637</name>
</gene>
<evidence type="ECO:0000256" key="1">
    <source>
        <dbReference type="ARBA" id="ARBA00009869"/>
    </source>
</evidence>
<dbReference type="InterPro" id="IPR015928">
    <property type="entry name" value="Aconitase/3IPM_dehydase_swvl"/>
</dbReference>
<sequence length="125" mass="14345">MRLQMIGKVIKYNLKNINTDLIIPARYLINSDKNYLAQHCMEDLDRDFIKKVNEYNYSILVANSNFGYGSSREQAPLALKASGIKCIIAPSFARIFFRNSINIGLQIVELSNIDFTIFKNFRSIS</sequence>
<dbReference type="Gene3D" id="3.20.19.10">
    <property type="entry name" value="Aconitase, domain 4"/>
    <property type="match status" value="1"/>
</dbReference>
<comment type="caution">
    <text evidence="4">The sequence shown here is derived from an EMBL/GenBank/DDBJ whole genome shotgun (WGS) entry which is preliminary data.</text>
</comment>
<dbReference type="GO" id="GO:0016836">
    <property type="term" value="F:hydro-lyase activity"/>
    <property type="evidence" value="ECO:0007669"/>
    <property type="project" value="InterPro"/>
</dbReference>
<dbReference type="SUPFAM" id="SSF52016">
    <property type="entry name" value="LeuD/IlvD-like"/>
    <property type="match status" value="1"/>
</dbReference>
<organism evidence="4">
    <name type="scientific">marine sediment metagenome</name>
    <dbReference type="NCBI Taxonomy" id="412755"/>
    <lineage>
        <taxon>unclassified sequences</taxon>
        <taxon>metagenomes</taxon>
        <taxon>ecological metagenomes</taxon>
    </lineage>
</organism>
<dbReference type="AlphaFoldDB" id="X1HV14"/>
<dbReference type="InterPro" id="IPR050075">
    <property type="entry name" value="LeuD"/>
</dbReference>
<proteinExistence type="inferred from homology"/>
<dbReference type="NCBIfam" id="TIGR02087">
    <property type="entry name" value="LEUD_arch"/>
    <property type="match status" value="1"/>
</dbReference>
<dbReference type="InterPro" id="IPR011827">
    <property type="entry name" value="LeuD_type2/HacB/DmdB"/>
</dbReference>
<dbReference type="InterPro" id="IPR033940">
    <property type="entry name" value="IPMI_Swivel"/>
</dbReference>
<dbReference type="EMBL" id="BARU01029987">
    <property type="protein sequence ID" value="GAH73317.1"/>
    <property type="molecule type" value="Genomic_DNA"/>
</dbReference>
<keyword evidence="2" id="KW-0456">Lyase</keyword>
<reference evidence="4" key="1">
    <citation type="journal article" date="2014" name="Front. Microbiol.">
        <title>High frequency of phylogenetically diverse reductive dehalogenase-homologous genes in deep subseafloor sedimentary metagenomes.</title>
        <authorList>
            <person name="Kawai M."/>
            <person name="Futagami T."/>
            <person name="Toyoda A."/>
            <person name="Takaki Y."/>
            <person name="Nishi S."/>
            <person name="Hori S."/>
            <person name="Arai W."/>
            <person name="Tsubouchi T."/>
            <person name="Morono Y."/>
            <person name="Uchiyama I."/>
            <person name="Ito T."/>
            <person name="Fujiyama A."/>
            <person name="Inagaki F."/>
            <person name="Takami H."/>
        </authorList>
    </citation>
    <scope>NUCLEOTIDE SEQUENCE</scope>
    <source>
        <strain evidence="4">Expedition CK06-06</strain>
    </source>
</reference>
<dbReference type="CDD" id="cd01577">
    <property type="entry name" value="IPMI_Swivel"/>
    <property type="match status" value="1"/>
</dbReference>
<dbReference type="PANTHER" id="PTHR43345">
    <property type="entry name" value="3-ISOPROPYLMALATE DEHYDRATASE SMALL SUBUNIT 2-RELATED-RELATED"/>
    <property type="match status" value="1"/>
</dbReference>
<dbReference type="Pfam" id="PF00694">
    <property type="entry name" value="Aconitase_C"/>
    <property type="match status" value="1"/>
</dbReference>
<evidence type="ECO:0000259" key="3">
    <source>
        <dbReference type="Pfam" id="PF00694"/>
    </source>
</evidence>
<feature type="domain" description="Aconitase A/isopropylmalate dehydratase small subunit swivel" evidence="3">
    <location>
        <begin position="36"/>
        <end position="111"/>
    </location>
</feature>
<protein>
    <recommendedName>
        <fullName evidence="3">Aconitase A/isopropylmalate dehydratase small subunit swivel domain-containing protein</fullName>
    </recommendedName>
</protein>
<evidence type="ECO:0000313" key="4">
    <source>
        <dbReference type="EMBL" id="GAH73317.1"/>
    </source>
</evidence>
<comment type="similarity">
    <text evidence="1">Belongs to the LeuD family. LeuD type 2 subfamily.</text>
</comment>
<dbReference type="PANTHER" id="PTHR43345:SF2">
    <property type="entry name" value="3-ISOPROPYLMALATE DEHYDRATASE SMALL SUBUNIT 1"/>
    <property type="match status" value="1"/>
</dbReference>
<dbReference type="InterPro" id="IPR000573">
    <property type="entry name" value="AconitaseA/IPMdHydase_ssu_swvl"/>
</dbReference>